<dbReference type="EMBL" id="CM042049">
    <property type="protein sequence ID" value="KAI3747882.1"/>
    <property type="molecule type" value="Genomic_DNA"/>
</dbReference>
<proteinExistence type="predicted"/>
<evidence type="ECO:0000313" key="1">
    <source>
        <dbReference type="EMBL" id="KAI3747882.1"/>
    </source>
</evidence>
<organism evidence="1 2">
    <name type="scientific">Arctium lappa</name>
    <name type="common">Greater burdock</name>
    <name type="synonym">Lappa major</name>
    <dbReference type="NCBI Taxonomy" id="4217"/>
    <lineage>
        <taxon>Eukaryota</taxon>
        <taxon>Viridiplantae</taxon>
        <taxon>Streptophyta</taxon>
        <taxon>Embryophyta</taxon>
        <taxon>Tracheophyta</taxon>
        <taxon>Spermatophyta</taxon>
        <taxon>Magnoliopsida</taxon>
        <taxon>eudicotyledons</taxon>
        <taxon>Gunneridae</taxon>
        <taxon>Pentapetalae</taxon>
        <taxon>asterids</taxon>
        <taxon>campanulids</taxon>
        <taxon>Asterales</taxon>
        <taxon>Asteraceae</taxon>
        <taxon>Carduoideae</taxon>
        <taxon>Cardueae</taxon>
        <taxon>Arctiinae</taxon>
        <taxon>Arctium</taxon>
    </lineage>
</organism>
<reference evidence="1 2" key="2">
    <citation type="journal article" date="2022" name="Mol. Ecol. Resour.">
        <title>The genomes of chicory, endive, great burdock and yacon provide insights into Asteraceae paleo-polyploidization history and plant inulin production.</title>
        <authorList>
            <person name="Fan W."/>
            <person name="Wang S."/>
            <person name="Wang H."/>
            <person name="Wang A."/>
            <person name="Jiang F."/>
            <person name="Liu H."/>
            <person name="Zhao H."/>
            <person name="Xu D."/>
            <person name="Zhang Y."/>
        </authorList>
    </citation>
    <scope>NUCLEOTIDE SEQUENCE [LARGE SCALE GENOMIC DNA]</scope>
    <source>
        <strain evidence="2">cv. Niubang</strain>
    </source>
</reference>
<evidence type="ECO:0000313" key="2">
    <source>
        <dbReference type="Proteomes" id="UP001055879"/>
    </source>
</evidence>
<comment type="caution">
    <text evidence="1">The sequence shown here is derived from an EMBL/GenBank/DDBJ whole genome shotgun (WGS) entry which is preliminary data.</text>
</comment>
<accession>A0ACB9DNK8</accession>
<gene>
    <name evidence="1" type="ORF">L6452_10602</name>
</gene>
<name>A0ACB9DNK8_ARCLA</name>
<keyword evidence="2" id="KW-1185">Reference proteome</keyword>
<protein>
    <submittedName>
        <fullName evidence="1">Uncharacterized protein</fullName>
    </submittedName>
</protein>
<sequence>MDLNIDIRYLLLPLAHLLFPFSHFTAIIITLFLQFASIKLGIRFESPVVVFIRFQAIDLSVSVMICFMCLFFLSTRHFWILNPILILCSSHLDDLLFKLLEWLYRTLKAIRVLEFLCIFSGCHREEAPVADQQQELSWEPDHHIVDVNVDDELEDP</sequence>
<dbReference type="Proteomes" id="UP001055879">
    <property type="component" value="Linkage Group LG03"/>
</dbReference>
<reference evidence="2" key="1">
    <citation type="journal article" date="2022" name="Mol. Ecol. Resour.">
        <title>The genomes of chicory, endive, great burdock and yacon provide insights into Asteraceae palaeo-polyploidization history and plant inulin production.</title>
        <authorList>
            <person name="Fan W."/>
            <person name="Wang S."/>
            <person name="Wang H."/>
            <person name="Wang A."/>
            <person name="Jiang F."/>
            <person name="Liu H."/>
            <person name="Zhao H."/>
            <person name="Xu D."/>
            <person name="Zhang Y."/>
        </authorList>
    </citation>
    <scope>NUCLEOTIDE SEQUENCE [LARGE SCALE GENOMIC DNA]</scope>
    <source>
        <strain evidence="2">cv. Niubang</strain>
    </source>
</reference>